<organism evidence="2 3">
    <name type="scientific">Laetiporus sulphureus 93-53</name>
    <dbReference type="NCBI Taxonomy" id="1314785"/>
    <lineage>
        <taxon>Eukaryota</taxon>
        <taxon>Fungi</taxon>
        <taxon>Dikarya</taxon>
        <taxon>Basidiomycota</taxon>
        <taxon>Agaricomycotina</taxon>
        <taxon>Agaricomycetes</taxon>
        <taxon>Polyporales</taxon>
        <taxon>Laetiporus</taxon>
    </lineage>
</organism>
<evidence type="ECO:0000313" key="3">
    <source>
        <dbReference type="Proteomes" id="UP000076871"/>
    </source>
</evidence>
<proteinExistence type="predicted"/>
<dbReference type="InParanoid" id="A0A165H4U0"/>
<evidence type="ECO:0000313" key="2">
    <source>
        <dbReference type="EMBL" id="KZT11245.1"/>
    </source>
</evidence>
<name>A0A165H4U0_9APHY</name>
<feature type="compositionally biased region" description="Basic and acidic residues" evidence="1">
    <location>
        <begin position="51"/>
        <end position="65"/>
    </location>
</feature>
<accession>A0A165H4U0</accession>
<dbReference type="RefSeq" id="XP_040768985.1">
    <property type="nucleotide sequence ID" value="XM_040907815.1"/>
</dbReference>
<dbReference type="GeneID" id="63824844"/>
<evidence type="ECO:0000256" key="1">
    <source>
        <dbReference type="SAM" id="MobiDB-lite"/>
    </source>
</evidence>
<gene>
    <name evidence="2" type="ORF">LAESUDRAFT_720451</name>
</gene>
<feature type="compositionally biased region" description="Polar residues" evidence="1">
    <location>
        <begin position="41"/>
        <end position="50"/>
    </location>
</feature>
<sequence length="76" mass="8509">MVKQSRRIHRVDACPEEKRSVSKRAIDHDLDAKARAARNPAMQSLSSGSRASRETRRAEGEEGPARNRAQRRKVAG</sequence>
<reference evidence="2 3" key="1">
    <citation type="journal article" date="2016" name="Mol. Biol. Evol.">
        <title>Comparative Genomics of Early-Diverging Mushroom-Forming Fungi Provides Insights into the Origins of Lignocellulose Decay Capabilities.</title>
        <authorList>
            <person name="Nagy L.G."/>
            <person name="Riley R."/>
            <person name="Tritt A."/>
            <person name="Adam C."/>
            <person name="Daum C."/>
            <person name="Floudas D."/>
            <person name="Sun H."/>
            <person name="Yadav J.S."/>
            <person name="Pangilinan J."/>
            <person name="Larsson K.H."/>
            <person name="Matsuura K."/>
            <person name="Barry K."/>
            <person name="Labutti K."/>
            <person name="Kuo R."/>
            <person name="Ohm R.A."/>
            <person name="Bhattacharya S.S."/>
            <person name="Shirouzu T."/>
            <person name="Yoshinaga Y."/>
            <person name="Martin F.M."/>
            <person name="Grigoriev I.V."/>
            <person name="Hibbett D.S."/>
        </authorList>
    </citation>
    <scope>NUCLEOTIDE SEQUENCE [LARGE SCALE GENOMIC DNA]</scope>
    <source>
        <strain evidence="2 3">93-53</strain>
    </source>
</reference>
<feature type="region of interest" description="Disordered" evidence="1">
    <location>
        <begin position="1"/>
        <end position="76"/>
    </location>
</feature>
<protein>
    <submittedName>
        <fullName evidence="2">Uncharacterized protein</fullName>
    </submittedName>
</protein>
<dbReference type="AlphaFoldDB" id="A0A165H4U0"/>
<dbReference type="Proteomes" id="UP000076871">
    <property type="component" value="Unassembled WGS sequence"/>
</dbReference>
<feature type="compositionally biased region" description="Basic and acidic residues" evidence="1">
    <location>
        <begin position="10"/>
        <end position="34"/>
    </location>
</feature>
<keyword evidence="3" id="KW-1185">Reference proteome</keyword>
<dbReference type="EMBL" id="KV427607">
    <property type="protein sequence ID" value="KZT11245.1"/>
    <property type="molecule type" value="Genomic_DNA"/>
</dbReference>